<evidence type="ECO:0000256" key="1">
    <source>
        <dbReference type="SAM" id="MobiDB-lite"/>
    </source>
</evidence>
<organism evidence="2 3">
    <name type="scientific">Rotaria magnacalcarata</name>
    <dbReference type="NCBI Taxonomy" id="392030"/>
    <lineage>
        <taxon>Eukaryota</taxon>
        <taxon>Metazoa</taxon>
        <taxon>Spiralia</taxon>
        <taxon>Gnathifera</taxon>
        <taxon>Rotifera</taxon>
        <taxon>Eurotatoria</taxon>
        <taxon>Bdelloidea</taxon>
        <taxon>Philodinida</taxon>
        <taxon>Philodinidae</taxon>
        <taxon>Rotaria</taxon>
    </lineage>
</organism>
<comment type="caution">
    <text evidence="2">The sequence shown here is derived from an EMBL/GenBank/DDBJ whole genome shotgun (WGS) entry which is preliminary data.</text>
</comment>
<dbReference type="EMBL" id="CAJOBI010357436">
    <property type="protein sequence ID" value="CAF5224611.1"/>
    <property type="molecule type" value="Genomic_DNA"/>
</dbReference>
<name>A0A8S3JXV9_9BILA</name>
<feature type="non-terminal residue" evidence="2">
    <location>
        <position position="1"/>
    </location>
</feature>
<evidence type="ECO:0000313" key="3">
    <source>
        <dbReference type="Proteomes" id="UP000676336"/>
    </source>
</evidence>
<sequence>KQVGLTTEHIEGPGGEEIIDEENRLQFRNTTIAQPYKRSTGYQNTKRYYENEEDDDQQMRKRVRPNDDDYLSAGMNRHSQYAKQQQQQQ</sequence>
<feature type="region of interest" description="Disordered" evidence="1">
    <location>
        <begin position="31"/>
        <end position="89"/>
    </location>
</feature>
<dbReference type="Proteomes" id="UP000676336">
    <property type="component" value="Unassembled WGS sequence"/>
</dbReference>
<dbReference type="AlphaFoldDB" id="A0A8S3JXV9"/>
<reference evidence="2" key="1">
    <citation type="submission" date="2021-02" db="EMBL/GenBank/DDBJ databases">
        <authorList>
            <person name="Nowell W R."/>
        </authorList>
    </citation>
    <scope>NUCLEOTIDE SEQUENCE</scope>
</reference>
<gene>
    <name evidence="2" type="ORF">SMN809_LOCUS83889</name>
</gene>
<feature type="non-terminal residue" evidence="2">
    <location>
        <position position="89"/>
    </location>
</feature>
<evidence type="ECO:0000313" key="2">
    <source>
        <dbReference type="EMBL" id="CAF5224611.1"/>
    </source>
</evidence>
<protein>
    <submittedName>
        <fullName evidence="2">Uncharacterized protein</fullName>
    </submittedName>
</protein>
<accession>A0A8S3JXV9</accession>
<proteinExistence type="predicted"/>